<dbReference type="PROSITE" id="PS51819">
    <property type="entry name" value="VOC"/>
    <property type="match status" value="1"/>
</dbReference>
<dbReference type="OrthoDB" id="6111at2157"/>
<name>A0A7D5P753_9EURY</name>
<keyword evidence="1" id="KW-0479">Metal-binding</keyword>
<evidence type="ECO:0000259" key="2">
    <source>
        <dbReference type="PROSITE" id="PS51819"/>
    </source>
</evidence>
<evidence type="ECO:0000313" key="4">
    <source>
        <dbReference type="Proteomes" id="UP000509346"/>
    </source>
</evidence>
<dbReference type="GeneID" id="56081732"/>
<dbReference type="InterPro" id="IPR037523">
    <property type="entry name" value="VOC_core"/>
</dbReference>
<evidence type="ECO:0000256" key="1">
    <source>
        <dbReference type="ARBA" id="ARBA00022723"/>
    </source>
</evidence>
<dbReference type="PANTHER" id="PTHR43048">
    <property type="entry name" value="METHYLMALONYL-COA EPIMERASE"/>
    <property type="match status" value="1"/>
</dbReference>
<dbReference type="Pfam" id="PF00903">
    <property type="entry name" value="Glyoxalase"/>
    <property type="match status" value="1"/>
</dbReference>
<dbReference type="AlphaFoldDB" id="A0A7D5P753"/>
<dbReference type="KEGG" id="hpel:HZS54_04045"/>
<dbReference type="Proteomes" id="UP000509346">
    <property type="component" value="Chromosome"/>
</dbReference>
<reference evidence="3 4" key="1">
    <citation type="submission" date="2020-07" db="EMBL/GenBank/DDBJ databases">
        <title>Halosimplex litoreum sp. nov. and Halosimplex rubrum sp. nov., isolated from different salt environments.</title>
        <authorList>
            <person name="Cui H."/>
        </authorList>
    </citation>
    <scope>NUCLEOTIDE SEQUENCE [LARGE SCALE GENOMIC DNA]</scope>
    <source>
        <strain evidence="3 4">R2</strain>
    </source>
</reference>
<dbReference type="RefSeq" id="WP_179920679.1">
    <property type="nucleotide sequence ID" value="NZ_CP058909.1"/>
</dbReference>
<dbReference type="Gene3D" id="3.10.180.10">
    <property type="entry name" value="2,3-Dihydroxybiphenyl 1,2-Dioxygenase, domain 1"/>
    <property type="match status" value="1"/>
</dbReference>
<dbReference type="InterPro" id="IPR004360">
    <property type="entry name" value="Glyas_Fos-R_dOase_dom"/>
</dbReference>
<dbReference type="GO" id="GO:0046872">
    <property type="term" value="F:metal ion binding"/>
    <property type="evidence" value="ECO:0007669"/>
    <property type="project" value="UniProtKB-KW"/>
</dbReference>
<protein>
    <submittedName>
        <fullName evidence="3">VOC family protein</fullName>
    </submittedName>
</protein>
<dbReference type="SUPFAM" id="SSF54593">
    <property type="entry name" value="Glyoxalase/Bleomycin resistance protein/Dihydroxybiphenyl dioxygenase"/>
    <property type="match status" value="1"/>
</dbReference>
<dbReference type="PANTHER" id="PTHR43048:SF3">
    <property type="entry name" value="METHYLMALONYL-COA EPIMERASE, MITOCHONDRIAL"/>
    <property type="match status" value="1"/>
</dbReference>
<dbReference type="GO" id="GO:0004493">
    <property type="term" value="F:methylmalonyl-CoA epimerase activity"/>
    <property type="evidence" value="ECO:0007669"/>
    <property type="project" value="TreeGrafter"/>
</dbReference>
<feature type="domain" description="VOC" evidence="2">
    <location>
        <begin position="4"/>
        <end position="138"/>
    </location>
</feature>
<gene>
    <name evidence="3" type="ORF">HZS54_04045</name>
</gene>
<evidence type="ECO:0000313" key="3">
    <source>
        <dbReference type="EMBL" id="QLH80861.1"/>
    </source>
</evidence>
<dbReference type="InterPro" id="IPR051785">
    <property type="entry name" value="MMCE/EMCE_epimerase"/>
</dbReference>
<organism evidence="3 4">
    <name type="scientific">Halosimplex pelagicum</name>
    <dbReference type="NCBI Taxonomy" id="869886"/>
    <lineage>
        <taxon>Archaea</taxon>
        <taxon>Methanobacteriati</taxon>
        <taxon>Methanobacteriota</taxon>
        <taxon>Stenosarchaea group</taxon>
        <taxon>Halobacteria</taxon>
        <taxon>Halobacteriales</taxon>
        <taxon>Haloarculaceae</taxon>
        <taxon>Halosimplex</taxon>
    </lineage>
</organism>
<dbReference type="InterPro" id="IPR029068">
    <property type="entry name" value="Glyas_Bleomycin-R_OHBP_Dase"/>
</dbReference>
<dbReference type="GO" id="GO:0046491">
    <property type="term" value="P:L-methylmalonyl-CoA metabolic process"/>
    <property type="evidence" value="ECO:0007669"/>
    <property type="project" value="TreeGrafter"/>
</dbReference>
<proteinExistence type="predicted"/>
<accession>A0A7D5P753</accession>
<sequence>MSGSVHHTGTTVADLDRAVDFYTEVFDLEVLAEFESSGENFSRGVGVENATGRFAHLDGDGTRVELVEYEPEGGEAVAESVNDRGAKHLGFGVDDVEAFYEGLPDDVETVSEPQTSSTGTTILFLRDPEGNLIEVLDA</sequence>
<keyword evidence="4" id="KW-1185">Reference proteome</keyword>
<dbReference type="EMBL" id="CP058909">
    <property type="protein sequence ID" value="QLH80861.1"/>
    <property type="molecule type" value="Genomic_DNA"/>
</dbReference>